<evidence type="ECO:0000256" key="2">
    <source>
        <dbReference type="ARBA" id="ARBA00022448"/>
    </source>
</evidence>
<organism evidence="9">
    <name type="scientific">marine sediment metagenome</name>
    <dbReference type="NCBI Taxonomy" id="412755"/>
    <lineage>
        <taxon>unclassified sequences</taxon>
        <taxon>metagenomes</taxon>
        <taxon>ecological metagenomes</taxon>
    </lineage>
</organism>
<proteinExistence type="predicted"/>
<dbReference type="PROSITE" id="PS50850">
    <property type="entry name" value="MFS"/>
    <property type="match status" value="1"/>
</dbReference>
<feature type="transmembrane region" description="Helical" evidence="7">
    <location>
        <begin position="21"/>
        <end position="45"/>
    </location>
</feature>
<dbReference type="AlphaFoldDB" id="A0A0F9RPK2"/>
<dbReference type="InterPro" id="IPR050171">
    <property type="entry name" value="MFS_Transporters"/>
</dbReference>
<dbReference type="EMBL" id="LAZR01002688">
    <property type="protein sequence ID" value="KKN26866.1"/>
    <property type="molecule type" value="Genomic_DNA"/>
</dbReference>
<accession>A0A0F9RPK2</accession>
<feature type="domain" description="Major facilitator superfamily (MFS) profile" evidence="8">
    <location>
        <begin position="22"/>
        <end position="404"/>
    </location>
</feature>
<dbReference type="InterPro" id="IPR011701">
    <property type="entry name" value="MFS"/>
</dbReference>
<evidence type="ECO:0000256" key="3">
    <source>
        <dbReference type="ARBA" id="ARBA00022475"/>
    </source>
</evidence>
<keyword evidence="4 7" id="KW-0812">Transmembrane</keyword>
<feature type="transmembrane region" description="Helical" evidence="7">
    <location>
        <begin position="286"/>
        <end position="308"/>
    </location>
</feature>
<dbReference type="PANTHER" id="PTHR23517:SF3">
    <property type="entry name" value="INTEGRAL MEMBRANE TRANSPORT PROTEIN"/>
    <property type="match status" value="1"/>
</dbReference>
<dbReference type="GO" id="GO:0022857">
    <property type="term" value="F:transmembrane transporter activity"/>
    <property type="evidence" value="ECO:0007669"/>
    <property type="project" value="InterPro"/>
</dbReference>
<evidence type="ECO:0000256" key="5">
    <source>
        <dbReference type="ARBA" id="ARBA00022989"/>
    </source>
</evidence>
<gene>
    <name evidence="9" type="ORF">LCGC14_0870420</name>
</gene>
<dbReference type="Gene3D" id="1.20.1250.20">
    <property type="entry name" value="MFS general substrate transporter like domains"/>
    <property type="match status" value="2"/>
</dbReference>
<feature type="transmembrane region" description="Helical" evidence="7">
    <location>
        <begin position="375"/>
        <end position="400"/>
    </location>
</feature>
<feature type="transmembrane region" description="Helical" evidence="7">
    <location>
        <begin position="314"/>
        <end position="337"/>
    </location>
</feature>
<sequence length="412" mass="44266">MSFSPDKSIMTTNENQQSSKFLEFIIYLLFLFGPLTGNIIMVLFLVLSGEFSVEPSAILVVIPAFMFPFAITQLFSGAISDIKGRFPVLIIGLILFGVAMLLAALSISLEIFLVANFLAGIGFGLINPVLMALMTDITSPSNIPKKMGFLGASANLGVGLGPLIASQMILIGWRSIYIVFVIIVIIGLTFFITTKRPPQKIPDDPGLKIFFSHLSKELRRFVVVVMVVSAVLISHTYLAINIWTSKELSGPVSESLIGVVLGIAGVGAAITSIITGNTIKKRGIRIPLIFGIILLFLSLAMFIIIGDITKPEVFFSLAIGWILSGLAGGILFPAITYYSQVLSPERRGVLAGLVTAGYFIGIALVPTTLAPLSDMFGITGVYISILGISILFTLILILLYKLASRVVIEEGV</sequence>
<dbReference type="InterPro" id="IPR036259">
    <property type="entry name" value="MFS_trans_sf"/>
</dbReference>
<keyword evidence="2" id="KW-0813">Transport</keyword>
<feature type="transmembrane region" description="Helical" evidence="7">
    <location>
        <begin position="171"/>
        <end position="192"/>
    </location>
</feature>
<protein>
    <recommendedName>
        <fullName evidence="8">Major facilitator superfamily (MFS) profile domain-containing protein</fullName>
    </recommendedName>
</protein>
<evidence type="ECO:0000256" key="7">
    <source>
        <dbReference type="SAM" id="Phobius"/>
    </source>
</evidence>
<evidence type="ECO:0000256" key="1">
    <source>
        <dbReference type="ARBA" id="ARBA00004651"/>
    </source>
</evidence>
<dbReference type="GO" id="GO:0005886">
    <property type="term" value="C:plasma membrane"/>
    <property type="evidence" value="ECO:0007669"/>
    <property type="project" value="UniProtKB-SubCell"/>
</dbReference>
<dbReference type="Pfam" id="PF07690">
    <property type="entry name" value="MFS_1"/>
    <property type="match status" value="1"/>
</dbReference>
<feature type="transmembrane region" description="Helical" evidence="7">
    <location>
        <begin position="147"/>
        <end position="165"/>
    </location>
</feature>
<evidence type="ECO:0000259" key="8">
    <source>
        <dbReference type="PROSITE" id="PS50850"/>
    </source>
</evidence>
<evidence type="ECO:0000256" key="6">
    <source>
        <dbReference type="ARBA" id="ARBA00023136"/>
    </source>
</evidence>
<feature type="transmembrane region" description="Helical" evidence="7">
    <location>
        <begin position="86"/>
        <end position="105"/>
    </location>
</feature>
<keyword evidence="3" id="KW-1003">Cell membrane</keyword>
<dbReference type="PANTHER" id="PTHR23517">
    <property type="entry name" value="RESISTANCE PROTEIN MDTM, PUTATIVE-RELATED-RELATED"/>
    <property type="match status" value="1"/>
</dbReference>
<feature type="transmembrane region" description="Helical" evidence="7">
    <location>
        <begin position="349"/>
        <end position="369"/>
    </location>
</feature>
<feature type="transmembrane region" description="Helical" evidence="7">
    <location>
        <begin position="57"/>
        <end position="79"/>
    </location>
</feature>
<comment type="caution">
    <text evidence="9">The sequence shown here is derived from an EMBL/GenBank/DDBJ whole genome shotgun (WGS) entry which is preliminary data.</text>
</comment>
<reference evidence="9" key="1">
    <citation type="journal article" date="2015" name="Nature">
        <title>Complex archaea that bridge the gap between prokaryotes and eukaryotes.</title>
        <authorList>
            <person name="Spang A."/>
            <person name="Saw J.H."/>
            <person name="Jorgensen S.L."/>
            <person name="Zaremba-Niedzwiedzka K."/>
            <person name="Martijn J."/>
            <person name="Lind A.E."/>
            <person name="van Eijk R."/>
            <person name="Schleper C."/>
            <person name="Guy L."/>
            <person name="Ettema T.J."/>
        </authorList>
    </citation>
    <scope>NUCLEOTIDE SEQUENCE</scope>
</reference>
<keyword evidence="6 7" id="KW-0472">Membrane</keyword>
<feature type="transmembrane region" description="Helical" evidence="7">
    <location>
        <begin position="221"/>
        <end position="243"/>
    </location>
</feature>
<dbReference type="SUPFAM" id="SSF103473">
    <property type="entry name" value="MFS general substrate transporter"/>
    <property type="match status" value="1"/>
</dbReference>
<name>A0A0F9RPK2_9ZZZZ</name>
<keyword evidence="5 7" id="KW-1133">Transmembrane helix</keyword>
<feature type="transmembrane region" description="Helical" evidence="7">
    <location>
        <begin position="255"/>
        <end position="274"/>
    </location>
</feature>
<evidence type="ECO:0000256" key="4">
    <source>
        <dbReference type="ARBA" id="ARBA00022692"/>
    </source>
</evidence>
<dbReference type="InterPro" id="IPR020846">
    <property type="entry name" value="MFS_dom"/>
</dbReference>
<evidence type="ECO:0000313" key="9">
    <source>
        <dbReference type="EMBL" id="KKN26866.1"/>
    </source>
</evidence>
<feature type="transmembrane region" description="Helical" evidence="7">
    <location>
        <begin position="111"/>
        <end position="135"/>
    </location>
</feature>
<comment type="subcellular location">
    <subcellularLocation>
        <location evidence="1">Cell membrane</location>
        <topology evidence="1">Multi-pass membrane protein</topology>
    </subcellularLocation>
</comment>